<feature type="chain" id="PRO_5017090775" description="Lipopolysaccharide export system protein LptA" evidence="4">
    <location>
        <begin position="21"/>
        <end position="165"/>
    </location>
</feature>
<evidence type="ECO:0000313" key="6">
    <source>
        <dbReference type="EMBL" id="RCS73879.1"/>
    </source>
</evidence>
<dbReference type="PANTHER" id="PTHR36504">
    <property type="entry name" value="LIPOPOLYSACCHARIDE EXPORT SYSTEM PROTEIN LPTA"/>
    <property type="match status" value="1"/>
</dbReference>
<dbReference type="OrthoDB" id="5295619at2"/>
<comment type="similarity">
    <text evidence="4">Belongs to the LptA family.</text>
</comment>
<dbReference type="InterPro" id="IPR005653">
    <property type="entry name" value="OstA-like_N"/>
</dbReference>
<dbReference type="GO" id="GO:0015920">
    <property type="term" value="P:lipopolysaccharide transport"/>
    <property type="evidence" value="ECO:0007669"/>
    <property type="project" value="UniProtKB-UniRule"/>
</dbReference>
<dbReference type="AlphaFoldDB" id="A0A368LPN9"/>
<comment type="subcellular location">
    <subcellularLocation>
        <location evidence="4">Periplasm</location>
    </subcellularLocation>
</comment>
<evidence type="ECO:0000256" key="2">
    <source>
        <dbReference type="ARBA" id="ARBA00022729"/>
    </source>
</evidence>
<comment type="subunit">
    <text evidence="4">Component of the lipopolysaccharide transport and assembly complex.</text>
</comment>
<evidence type="ECO:0000313" key="7">
    <source>
        <dbReference type="Proteomes" id="UP000252479"/>
    </source>
</evidence>
<organism evidence="6 7">
    <name type="scientific">Vibrio casei</name>
    <dbReference type="NCBI Taxonomy" id="673372"/>
    <lineage>
        <taxon>Bacteria</taxon>
        <taxon>Pseudomonadati</taxon>
        <taxon>Pseudomonadota</taxon>
        <taxon>Gammaproteobacteria</taxon>
        <taxon>Vibrionales</taxon>
        <taxon>Vibrionaceae</taxon>
        <taxon>Vibrio</taxon>
    </lineage>
</organism>
<evidence type="ECO:0000256" key="1">
    <source>
        <dbReference type="ARBA" id="ARBA00022448"/>
    </source>
</evidence>
<keyword evidence="7" id="KW-1185">Reference proteome</keyword>
<dbReference type="Pfam" id="PF03968">
    <property type="entry name" value="LptD_N"/>
    <property type="match status" value="1"/>
</dbReference>
<dbReference type="InterPro" id="IPR052037">
    <property type="entry name" value="LPS_export_LptA"/>
</dbReference>
<accession>A0A368LPN9</accession>
<dbReference type="HAMAP" id="MF_01914">
    <property type="entry name" value="LPS_assembly_LptA"/>
    <property type="match status" value="1"/>
</dbReference>
<comment type="caution">
    <text evidence="6">The sequence shown here is derived from an EMBL/GenBank/DDBJ whole genome shotgun (WGS) entry which is preliminary data.</text>
</comment>
<proteinExistence type="inferred from homology"/>
<dbReference type="Gene3D" id="2.60.450.10">
    <property type="entry name" value="Lipopolysaccharide (LPS) transport protein A like domain"/>
    <property type="match status" value="1"/>
</dbReference>
<evidence type="ECO:0000256" key="4">
    <source>
        <dbReference type="HAMAP-Rule" id="MF_01914"/>
    </source>
</evidence>
<dbReference type="GeneID" id="303189240"/>
<sequence precursor="true">MKLLHLSLFLCLLTPSASWALSSDTKQPVYIDSDQQTLDMKSNKVTFTGNVTLKQGSIRIIADELIVFRDAKTGELTELQGYGKPAHFTQKTDEGKTLKGQANTLVYNVKKDTLVMTTNAELHQDDSVIRGKVITYHISSQNLKADGGKGERVSTVIQPSQLEQK</sequence>
<dbReference type="RefSeq" id="WP_086960713.1">
    <property type="nucleotide sequence ID" value="NZ_AP018680.1"/>
</dbReference>
<keyword evidence="3 4" id="KW-0574">Periplasm</keyword>
<evidence type="ECO:0000259" key="5">
    <source>
        <dbReference type="Pfam" id="PF03968"/>
    </source>
</evidence>
<dbReference type="GO" id="GO:0030288">
    <property type="term" value="C:outer membrane-bounded periplasmic space"/>
    <property type="evidence" value="ECO:0007669"/>
    <property type="project" value="TreeGrafter"/>
</dbReference>
<dbReference type="InterPro" id="IPR014340">
    <property type="entry name" value="LptA"/>
</dbReference>
<keyword evidence="2 4" id="KW-0732">Signal</keyword>
<feature type="domain" description="Organic solvent tolerance-like N-terminal" evidence="5">
    <location>
        <begin position="30"/>
        <end position="141"/>
    </location>
</feature>
<protein>
    <recommendedName>
        <fullName evidence="4">Lipopolysaccharide export system protein LptA</fullName>
    </recommendedName>
</protein>
<keyword evidence="1 4" id="KW-0813">Transport</keyword>
<dbReference type="PANTHER" id="PTHR36504:SF1">
    <property type="entry name" value="LIPOPOLYSACCHARIDE EXPORT SYSTEM PROTEIN LPTA"/>
    <property type="match status" value="1"/>
</dbReference>
<dbReference type="EMBL" id="QPGL01000001">
    <property type="protein sequence ID" value="RCS73879.1"/>
    <property type="molecule type" value="Genomic_DNA"/>
</dbReference>
<dbReference type="GO" id="GO:0043165">
    <property type="term" value="P:Gram-negative-bacterium-type cell outer membrane assembly"/>
    <property type="evidence" value="ECO:0007669"/>
    <property type="project" value="UniProtKB-UniRule"/>
</dbReference>
<dbReference type="Proteomes" id="UP000252479">
    <property type="component" value="Unassembled WGS sequence"/>
</dbReference>
<name>A0A368LPN9_9VIBR</name>
<dbReference type="GO" id="GO:0017089">
    <property type="term" value="F:glycolipid transfer activity"/>
    <property type="evidence" value="ECO:0007669"/>
    <property type="project" value="TreeGrafter"/>
</dbReference>
<dbReference type="NCBIfam" id="TIGR03002">
    <property type="entry name" value="outer_YhbN_LptA"/>
    <property type="match status" value="1"/>
</dbReference>
<dbReference type="GO" id="GO:0009279">
    <property type="term" value="C:cell outer membrane"/>
    <property type="evidence" value="ECO:0007669"/>
    <property type="project" value="TreeGrafter"/>
</dbReference>
<gene>
    <name evidence="4 6" type="primary">lptA</name>
    <name evidence="6" type="ORF">CIK83_09910</name>
</gene>
<reference evidence="6 7" key="1">
    <citation type="journal article" date="2017" name="Elife">
        <title>Extensive horizontal gene transfer in cheese-associated bacteria.</title>
        <authorList>
            <person name="Bonham K.S."/>
            <person name="Wolfe B.E."/>
            <person name="Dutton R.J."/>
        </authorList>
    </citation>
    <scope>NUCLEOTIDE SEQUENCE [LARGE SCALE GENOMIC DNA]</scope>
    <source>
        <strain evidence="6 7">JB196</strain>
    </source>
</reference>
<comment type="function">
    <text evidence="4">Involved in the assembly of lipopolysaccharide (LPS). Required for the translocation of LPS from the inner membrane to the outer membrane. May form a bridge between the inner membrane and the outer membrane, via interactions with LptC and LptD, thereby facilitating LPS transfer across the periplasm.</text>
</comment>
<evidence type="ECO:0000256" key="3">
    <source>
        <dbReference type="ARBA" id="ARBA00022764"/>
    </source>
</evidence>
<feature type="signal peptide" evidence="4">
    <location>
        <begin position="1"/>
        <end position="20"/>
    </location>
</feature>
<dbReference type="GO" id="GO:0001530">
    <property type="term" value="F:lipopolysaccharide binding"/>
    <property type="evidence" value="ECO:0007669"/>
    <property type="project" value="InterPro"/>
</dbReference>